<organism evidence="5 6">
    <name type="scientific">Naganishia liquefaciens</name>
    <dbReference type="NCBI Taxonomy" id="104408"/>
    <lineage>
        <taxon>Eukaryota</taxon>
        <taxon>Fungi</taxon>
        <taxon>Dikarya</taxon>
        <taxon>Basidiomycota</taxon>
        <taxon>Agaricomycotina</taxon>
        <taxon>Tremellomycetes</taxon>
        <taxon>Filobasidiales</taxon>
        <taxon>Filobasidiaceae</taxon>
        <taxon>Naganishia</taxon>
    </lineage>
</organism>
<dbReference type="AlphaFoldDB" id="A0A8H3U0I3"/>
<feature type="compositionally biased region" description="Basic and acidic residues" evidence="4">
    <location>
        <begin position="46"/>
        <end position="58"/>
    </location>
</feature>
<dbReference type="OrthoDB" id="972532at2759"/>
<evidence type="ECO:0000256" key="2">
    <source>
        <dbReference type="ARBA" id="ARBA00022737"/>
    </source>
</evidence>
<feature type="region of interest" description="Disordered" evidence="4">
    <location>
        <begin position="44"/>
        <end position="75"/>
    </location>
</feature>
<dbReference type="InterPro" id="IPR019775">
    <property type="entry name" value="WD40_repeat_CS"/>
</dbReference>
<feature type="repeat" description="WD" evidence="3">
    <location>
        <begin position="380"/>
        <end position="413"/>
    </location>
</feature>
<dbReference type="InterPro" id="IPR036322">
    <property type="entry name" value="WD40_repeat_dom_sf"/>
</dbReference>
<dbReference type="CDD" id="cd00200">
    <property type="entry name" value="WD40"/>
    <property type="match status" value="1"/>
</dbReference>
<dbReference type="InterPro" id="IPR051350">
    <property type="entry name" value="WD_repeat-ST_regulator"/>
</dbReference>
<dbReference type="SUPFAM" id="SSF50978">
    <property type="entry name" value="WD40 repeat-like"/>
    <property type="match status" value="1"/>
</dbReference>
<dbReference type="Pfam" id="PF00400">
    <property type="entry name" value="WD40"/>
    <property type="match status" value="4"/>
</dbReference>
<feature type="region of interest" description="Disordered" evidence="4">
    <location>
        <begin position="541"/>
        <end position="571"/>
    </location>
</feature>
<dbReference type="InterPro" id="IPR015943">
    <property type="entry name" value="WD40/YVTN_repeat-like_dom_sf"/>
</dbReference>
<dbReference type="Pfam" id="PF23627">
    <property type="entry name" value="LisH_WDR26"/>
    <property type="match status" value="1"/>
</dbReference>
<keyword evidence="6" id="KW-1185">Reference proteome</keyword>
<proteinExistence type="predicted"/>
<comment type="caution">
    <text evidence="5">The sequence shown here is derived from an EMBL/GenBank/DDBJ whole genome shotgun (WGS) entry which is preliminary data.</text>
</comment>
<dbReference type="GO" id="GO:0034657">
    <property type="term" value="C:GID complex"/>
    <property type="evidence" value="ECO:0007669"/>
    <property type="project" value="TreeGrafter"/>
</dbReference>
<evidence type="ECO:0000256" key="1">
    <source>
        <dbReference type="ARBA" id="ARBA00022574"/>
    </source>
</evidence>
<evidence type="ECO:0000256" key="3">
    <source>
        <dbReference type="PROSITE-ProRule" id="PRU00221"/>
    </source>
</evidence>
<dbReference type="SMART" id="SM00320">
    <property type="entry name" value="WD40"/>
    <property type="match status" value="6"/>
</dbReference>
<feature type="compositionally biased region" description="Polar residues" evidence="4">
    <location>
        <begin position="208"/>
        <end position="223"/>
    </location>
</feature>
<evidence type="ECO:0000313" key="6">
    <source>
        <dbReference type="Proteomes" id="UP000620104"/>
    </source>
</evidence>
<feature type="compositionally biased region" description="Polar residues" evidence="4">
    <location>
        <begin position="156"/>
        <end position="178"/>
    </location>
</feature>
<dbReference type="PROSITE" id="PS50082">
    <property type="entry name" value="WD_REPEATS_2"/>
    <property type="match status" value="4"/>
</dbReference>
<feature type="repeat" description="WD" evidence="3">
    <location>
        <begin position="469"/>
        <end position="500"/>
    </location>
</feature>
<dbReference type="Gene3D" id="2.130.10.10">
    <property type="entry name" value="YVTN repeat-like/Quinoprotein amine dehydrogenase"/>
    <property type="match status" value="2"/>
</dbReference>
<sequence>MNGKSASTSGIGSGASLSARIRRADLPGEWMYPDDAVRAGISVEEVDAKGKGKAKDGDLDLEDGQSEVSKKSTEGHVMPVKREEFVRLMLQALREVGYSQTAEVLRAESGYEEENQLATALRNAILGGRWSESITLLESLGVVQPEDRLPLRRKNSFTSYGRRSGDNSDVTTPGSTPITIAGSKEDTIPGSGLAISPSSGFGRGGLTPSGSLDTGLAASSNSIDELGPDTDRQGEPSAEDSIGRQAIFKIYEQKYFELLELEQQNRALSVLRHQLAPIAAESEKLHALSRCLFKGKIALYEERGWDGARGESRLRLLYQLQELMPSGIIVPPKRLATLFDQARKYQQLECSYHNNEPAMTLLSNHSCKRGSFPTVTTHVLTEHTDEVWVLEWSHDGRFLATGGRDGQVVIWEVGPTPVRKCEKIASLSGHKDPISSIAYSPDDSRLVVTCENTFYLWDTKSGSLLLEQNAVHKDMIAAVKWLPDHQGFVTSSHDMTLVYWTWSGTLRSTINTSPLRIESLLICPSRNRLIAAGFISQPGHTSNHPLPAASRTPDQKPPAINGHEPPNLKTDSDLELMQRTLILYDLNCPGVEKGRRLISGEVTCMSLSPDEEQILLSLTNSELQLWQFRDDTLHFVRKYTGHVQRDGVLLHSCFAGNSRGYVMSASEDAHVYVWHKDTGGLLEVLEGHGAAVTDVAWNPVFSNLFASCSDDYTIRLWQPPADDLGGAVKWGEVRTGTVSNNSSTAIAPAGIDVDMIIA</sequence>
<dbReference type="EMBL" id="BLZA01000057">
    <property type="protein sequence ID" value="GHJ90213.1"/>
    <property type="molecule type" value="Genomic_DNA"/>
</dbReference>
<gene>
    <name evidence="5" type="ORF">NliqN6_6615</name>
</gene>
<evidence type="ECO:0008006" key="7">
    <source>
        <dbReference type="Google" id="ProtNLM"/>
    </source>
</evidence>
<accession>A0A8H3U0I3</accession>
<dbReference type="PROSITE" id="PS50896">
    <property type="entry name" value="LISH"/>
    <property type="match status" value="1"/>
</dbReference>
<dbReference type="GO" id="GO:0043161">
    <property type="term" value="P:proteasome-mediated ubiquitin-dependent protein catabolic process"/>
    <property type="evidence" value="ECO:0007669"/>
    <property type="project" value="TreeGrafter"/>
</dbReference>
<evidence type="ECO:0000256" key="4">
    <source>
        <dbReference type="SAM" id="MobiDB-lite"/>
    </source>
</evidence>
<dbReference type="InterPro" id="IPR006594">
    <property type="entry name" value="LisH"/>
</dbReference>
<keyword evidence="1 3" id="KW-0853">WD repeat</keyword>
<dbReference type="PROSITE" id="PS00678">
    <property type="entry name" value="WD_REPEATS_1"/>
    <property type="match status" value="1"/>
</dbReference>
<feature type="repeat" description="WD" evidence="3">
    <location>
        <begin position="427"/>
        <end position="467"/>
    </location>
</feature>
<protein>
    <recommendedName>
        <fullName evidence="7">WD40 repeat domain-containing protein</fullName>
    </recommendedName>
</protein>
<evidence type="ECO:0000313" key="5">
    <source>
        <dbReference type="EMBL" id="GHJ90213.1"/>
    </source>
</evidence>
<dbReference type="PANTHER" id="PTHR22838:SF0">
    <property type="entry name" value="WD REPEAT-CONTAINING PROTEIN 26"/>
    <property type="match status" value="1"/>
</dbReference>
<dbReference type="Proteomes" id="UP000620104">
    <property type="component" value="Unassembled WGS sequence"/>
</dbReference>
<dbReference type="SMART" id="SM00667">
    <property type="entry name" value="LisH"/>
    <property type="match status" value="1"/>
</dbReference>
<feature type="repeat" description="WD" evidence="3">
    <location>
        <begin position="685"/>
        <end position="718"/>
    </location>
</feature>
<keyword evidence="2" id="KW-0677">Repeat</keyword>
<reference evidence="5" key="1">
    <citation type="submission" date="2020-07" db="EMBL/GenBank/DDBJ databases">
        <title>Draft Genome Sequence of a Deep-Sea Yeast, Naganishia (Cryptococcus) liquefaciens strain N6.</title>
        <authorList>
            <person name="Han Y.W."/>
            <person name="Kajitani R."/>
            <person name="Morimoto H."/>
            <person name="Parhat M."/>
            <person name="Tsubouchi H."/>
            <person name="Bakenova O."/>
            <person name="Ogata M."/>
            <person name="Argunhan B."/>
            <person name="Aoki R."/>
            <person name="Kajiwara S."/>
            <person name="Itoh T."/>
            <person name="Iwasaki H."/>
        </authorList>
    </citation>
    <scope>NUCLEOTIDE SEQUENCE</scope>
    <source>
        <strain evidence="5">N6</strain>
    </source>
</reference>
<dbReference type="PROSITE" id="PS50294">
    <property type="entry name" value="WD_REPEATS_REGION"/>
    <property type="match status" value="2"/>
</dbReference>
<dbReference type="InterPro" id="IPR001680">
    <property type="entry name" value="WD40_rpt"/>
</dbReference>
<feature type="region of interest" description="Disordered" evidence="4">
    <location>
        <begin position="154"/>
        <end position="240"/>
    </location>
</feature>
<name>A0A8H3U0I3_9TREE</name>
<dbReference type="PANTHER" id="PTHR22838">
    <property type="entry name" value="WD REPEAT PROTEIN 26-RELATED"/>
    <property type="match status" value="1"/>
</dbReference>